<accession>A0A834IJU3</accession>
<keyword evidence="2" id="KW-0964">Secreted</keyword>
<evidence type="ECO:0000259" key="7">
    <source>
        <dbReference type="Pfam" id="PF19433"/>
    </source>
</evidence>
<name>A0A834IJU3_RHYFE</name>
<evidence type="ECO:0000259" key="6">
    <source>
        <dbReference type="Pfam" id="PF10179"/>
    </source>
</evidence>
<dbReference type="PANTHER" id="PTHR14619:SF3">
    <property type="entry name" value="PROTEIN NDNF"/>
    <property type="match status" value="1"/>
</dbReference>
<feature type="domain" description="Neuron-derived neurotrophic factor first Fn(III)" evidence="6">
    <location>
        <begin position="290"/>
        <end position="385"/>
    </location>
</feature>
<feature type="domain" description="Protein NDNF C-terminal" evidence="7">
    <location>
        <begin position="452"/>
        <end position="630"/>
    </location>
</feature>
<evidence type="ECO:0008006" key="10">
    <source>
        <dbReference type="Google" id="ProtNLM"/>
    </source>
</evidence>
<evidence type="ECO:0000256" key="4">
    <source>
        <dbReference type="ARBA" id="ARBA00022737"/>
    </source>
</evidence>
<evidence type="ECO:0000313" key="8">
    <source>
        <dbReference type="EMBL" id="KAF7280477.1"/>
    </source>
</evidence>
<evidence type="ECO:0000256" key="3">
    <source>
        <dbReference type="ARBA" id="ARBA00022729"/>
    </source>
</evidence>
<evidence type="ECO:0000313" key="9">
    <source>
        <dbReference type="Proteomes" id="UP000625711"/>
    </source>
</evidence>
<organism evidence="8 9">
    <name type="scientific">Rhynchophorus ferrugineus</name>
    <name type="common">Red palm weevil</name>
    <name type="synonym">Curculio ferrugineus</name>
    <dbReference type="NCBI Taxonomy" id="354439"/>
    <lineage>
        <taxon>Eukaryota</taxon>
        <taxon>Metazoa</taxon>
        <taxon>Ecdysozoa</taxon>
        <taxon>Arthropoda</taxon>
        <taxon>Hexapoda</taxon>
        <taxon>Insecta</taxon>
        <taxon>Pterygota</taxon>
        <taxon>Neoptera</taxon>
        <taxon>Endopterygota</taxon>
        <taxon>Coleoptera</taxon>
        <taxon>Polyphaga</taxon>
        <taxon>Cucujiformia</taxon>
        <taxon>Curculionidae</taxon>
        <taxon>Dryophthorinae</taxon>
        <taxon>Rhynchophorus</taxon>
    </lineage>
</organism>
<dbReference type="InterPro" id="IPR055271">
    <property type="entry name" value="NDNF_Fn(III)_1"/>
</dbReference>
<dbReference type="AlphaFoldDB" id="A0A834IJU3"/>
<keyword evidence="3" id="KW-0732">Signal</keyword>
<dbReference type="Pfam" id="PF10179">
    <property type="entry name" value="NDNF"/>
    <property type="match status" value="1"/>
</dbReference>
<dbReference type="OrthoDB" id="9872501at2759"/>
<evidence type="ECO:0000256" key="2">
    <source>
        <dbReference type="ARBA" id="ARBA00022525"/>
    </source>
</evidence>
<gene>
    <name evidence="8" type="ORF">GWI33_005819</name>
</gene>
<dbReference type="GO" id="GO:0005576">
    <property type="term" value="C:extracellular region"/>
    <property type="evidence" value="ECO:0007669"/>
    <property type="project" value="UniProtKB-SubCell"/>
</dbReference>
<keyword evidence="5" id="KW-0325">Glycoprotein</keyword>
<protein>
    <recommendedName>
        <fullName evidence="10">Protein NDNF</fullName>
    </recommendedName>
</protein>
<proteinExistence type="predicted"/>
<dbReference type="InterPro" id="IPR019326">
    <property type="entry name" value="NDNF"/>
</dbReference>
<comment type="caution">
    <text evidence="8">The sequence shown here is derived from an EMBL/GenBank/DDBJ whole genome shotgun (WGS) entry which is preliminary data.</text>
</comment>
<comment type="subcellular location">
    <subcellularLocation>
        <location evidence="1">Secreted</location>
    </subcellularLocation>
</comment>
<reference evidence="8" key="1">
    <citation type="submission" date="2020-08" db="EMBL/GenBank/DDBJ databases">
        <title>Genome sequencing and assembly of the red palm weevil Rhynchophorus ferrugineus.</title>
        <authorList>
            <person name="Dias G.B."/>
            <person name="Bergman C.M."/>
            <person name="Manee M."/>
        </authorList>
    </citation>
    <scope>NUCLEOTIDE SEQUENCE</scope>
    <source>
        <strain evidence="8">AA-2017</strain>
        <tissue evidence="8">Whole larva</tissue>
    </source>
</reference>
<dbReference type="InterPro" id="IPR045805">
    <property type="entry name" value="NDNF_C"/>
</dbReference>
<evidence type="ECO:0000256" key="5">
    <source>
        <dbReference type="ARBA" id="ARBA00023180"/>
    </source>
</evidence>
<dbReference type="Proteomes" id="UP000625711">
    <property type="component" value="Unassembled WGS sequence"/>
</dbReference>
<keyword evidence="4" id="KW-0677">Repeat</keyword>
<keyword evidence="9" id="KW-1185">Reference proteome</keyword>
<dbReference type="PANTHER" id="PTHR14619">
    <property type="entry name" value="NEURON-DERIVED NEUROTROPHIC FACTOR"/>
    <property type="match status" value="1"/>
</dbReference>
<dbReference type="EMBL" id="JAACXV010000291">
    <property type="protein sequence ID" value="KAF7280477.1"/>
    <property type="molecule type" value="Genomic_DNA"/>
</dbReference>
<evidence type="ECO:0000256" key="1">
    <source>
        <dbReference type="ARBA" id="ARBA00004613"/>
    </source>
</evidence>
<dbReference type="Pfam" id="PF19433">
    <property type="entry name" value="NDNF_C"/>
    <property type="match status" value="1"/>
</dbReference>
<sequence>MHRDLARFNYNLFKPAAAHPSGWTTISTIKIKQRNGGSVREETFPKSSIMSSVAWSRLGGGVEAKDYVCSVRIARKKFCTTTKKDLGAIRLSDGSGESAGNGPTSEGKLIGKDFGKKMMIRYLLILIFLLVGFEEHTCRRSRKGKPPKTPYKYEVHQSSWIPSDIQITAFLRKDEPKTFFYWSSDNNRSLHIILMACTSITNWTMFHLSTNNETLSVDTTKYYYNERTEDISIKNILSLKGVYVLSVLSTSKDTFLHIYISTENAGPQALKYSRRYNLKMSKKGKKDLLTIKWEPSSVDPQRTDYCLAINREKHYKTMCAAEQDTIGDNELWANNLDPERIKNPTLTLECVGHRTHVNIPTIIQGQLYYFDLFAINKQSNFTYLLDYATKKIDLKNKFVTLKDGKFANIKKITKKAIFKFKVGKHAGDHLNLYIIPCGNYIYLDIKLKQVVVIRQVKIESFKNITIPNVIKGNRYIIKVIIPQDNFIHTGVEILATTKPYVSSPLPTLPQNTSVIEYESLKRCDSVTIGWMPSPNEASVTYCLVVKEGNIKEIEEYNPPNLCGLENRLKKSLDFALKYCMPPNKKNQSIITEKITNLRSGRSYTILVTIKKPKGRTLSYNVLSVDTVSSCQINSY</sequence>